<evidence type="ECO:0000313" key="3">
    <source>
        <dbReference type="Proteomes" id="UP000564806"/>
    </source>
</evidence>
<comment type="caution">
    <text evidence="2">The sequence shown here is derived from an EMBL/GenBank/DDBJ whole genome shotgun (WGS) entry which is preliminary data.</text>
</comment>
<dbReference type="EMBL" id="JABWCS010000221">
    <property type="protein sequence ID" value="NUU64474.1"/>
    <property type="molecule type" value="Genomic_DNA"/>
</dbReference>
<reference evidence="2" key="1">
    <citation type="submission" date="2020-06" db="EMBL/GenBank/DDBJ databases">
        <title>Paenibacillus sp. nov., isolated from soil.</title>
        <authorList>
            <person name="Seo Y.L."/>
        </authorList>
    </citation>
    <scope>NUCLEOTIDE SEQUENCE [LARGE SCALE GENOMIC DNA]</scope>
    <source>
        <strain evidence="2">JW14</strain>
    </source>
</reference>
<proteinExistence type="predicted"/>
<evidence type="ECO:0000259" key="1">
    <source>
        <dbReference type="Pfam" id="PF13119"/>
    </source>
</evidence>
<keyword evidence="3" id="KW-1185">Reference proteome</keyword>
<feature type="domain" description="DUF3973" evidence="1">
    <location>
        <begin position="1"/>
        <end position="40"/>
    </location>
</feature>
<name>A0A850EY10_9BACL</name>
<sequence>MYYCIVCSQIHQGKNSQGSVFKKGLYVDPGTGAMIHLGMCEEEHREAQDNIQLTIDNDYVQLKTINSWLPVQQSAMENSEFSEYH</sequence>
<accession>A0A850EY10</accession>
<dbReference type="RefSeq" id="WP_175374776.1">
    <property type="nucleotide sequence ID" value="NZ_JABWCS010000221.1"/>
</dbReference>
<gene>
    <name evidence="2" type="ORF">HPT30_29375</name>
</gene>
<dbReference type="AlphaFoldDB" id="A0A850EY10"/>
<dbReference type="Proteomes" id="UP000564806">
    <property type="component" value="Unassembled WGS sequence"/>
</dbReference>
<protein>
    <submittedName>
        <fullName evidence="2">DUF3973 domain-containing protein</fullName>
    </submittedName>
</protein>
<dbReference type="Pfam" id="PF13119">
    <property type="entry name" value="DUF3973"/>
    <property type="match status" value="1"/>
</dbReference>
<organism evidence="2 3">
    <name type="scientific">Paenibacillus agri</name>
    <dbReference type="NCBI Taxonomy" id="2744309"/>
    <lineage>
        <taxon>Bacteria</taxon>
        <taxon>Bacillati</taxon>
        <taxon>Bacillota</taxon>
        <taxon>Bacilli</taxon>
        <taxon>Bacillales</taxon>
        <taxon>Paenibacillaceae</taxon>
        <taxon>Paenibacillus</taxon>
    </lineage>
</organism>
<evidence type="ECO:0000313" key="2">
    <source>
        <dbReference type="EMBL" id="NUU64474.1"/>
    </source>
</evidence>
<dbReference type="InterPro" id="IPR025003">
    <property type="entry name" value="DUF3973"/>
</dbReference>